<accession>A0A0D2UIU6</accession>
<dbReference type="GO" id="GO:0006886">
    <property type="term" value="P:intracellular protein transport"/>
    <property type="evidence" value="ECO:0007669"/>
    <property type="project" value="InterPro"/>
</dbReference>
<dbReference type="SUPFAM" id="SSF82754">
    <property type="entry name" value="C-terminal, gelsolin-like domain of Sec23/24"/>
    <property type="match status" value="1"/>
</dbReference>
<dbReference type="InterPro" id="IPR036465">
    <property type="entry name" value="vWFA_dom_sf"/>
</dbReference>
<dbReference type="PANTHER" id="PTHR13803">
    <property type="entry name" value="SEC24-RELATED PROTEIN"/>
    <property type="match status" value="1"/>
</dbReference>
<dbReference type="SUPFAM" id="SSF53300">
    <property type="entry name" value="vWA-like"/>
    <property type="match status" value="1"/>
</dbReference>
<feature type="domain" description="Gelsolin-like" evidence="5">
    <location>
        <begin position="1227"/>
        <end position="1297"/>
    </location>
</feature>
<feature type="compositionally biased region" description="Low complexity" evidence="4">
    <location>
        <begin position="789"/>
        <end position="798"/>
    </location>
</feature>
<dbReference type="eggNOG" id="KOG1984">
    <property type="taxonomic scope" value="Eukaryota"/>
</dbReference>
<sequence length="1361" mass="147073">MMMHPDPAFQAQGGFAQFAAPGQGQGQGQGLPPPTAASSHTSAAHPPHAGGFHQAPLQAHTGAGPGLPPPTQMAPRTTTDTSAFGAPPPTTTGAAFYSPSGHAGTYPGQHAAPQEGLMVSQGRQPGPPGPAAPPPLSSSSSSSSAGQQFHTLPQPPPGAPSSQQQFHALPSGAPHQQQFGQQQFGNTSSQQLTSPPQQHQQPQQQAPSQQAWQSPAQPPFNPAAGHPARTDPNSLSGPIASMSLQPQSLQSQPQLPHQPPHAQQPSQFGEQQFPSSQQPGFHAAAPPQSLPQAAAQPGYAPPQQQQQQQPSAFPPSQQPFSPPQAGLTPAGMPPTDAGFSATSPQGASANRRRYPTPAAAAASYGAAPQQPQLNSQMPQSQPPFSNGPPGFAPQSGQFAAPTQPFGNQQQAQQQVQPQQFGQQPPSQFGAGPGMSAPPSTQQPQQPPMQPNQFSNQPSFAQHQQQQFLQQQQQQQQQPGFPQQQPAGFQQPGFQQPQPGFQQQQPGFQQPNQQLQQQQGGFQQAGKPPQKQSRIDPNHIPSPVAVMEGDQQTFDGVAAYIASAPVAGLAPSASFTGATTPTATESKHIPPLASTTVRLVDDGNCTPRFMRATINNVPISEELLNKTKLPFGVIVTPMVDTTPGEQPIYVADHGTDGPVRCNRCKAYINCHVTFIDGGRAFVCNLCSQKNEVPAAYFCNLDHTGRRLDVNARPELRFGSVEFAATKDYYNRPPLPPAYVFVIDVSWHSVHSGVLLTVIQAIKSLLDSLPAAVPVESPSQPGDDRIDSEPTSSSARATGRTRSPVKVGFITYDRAVHFHNLNPSLTQSQMLIVSDVTDVFLPLAPEGGLLVDAFQSRSLIESFLDRLPQQFHDTKQSDPAIGPALQAAHLAAKDRGGKVLFFQTTLPSSELPGKLTRRDDVKLLGTDKENTIIAPNPTDTFYRKLATDCTASGVSVDLFLLSPSYLDVATVSQVSALTGGSVYHYPNFTAALDGERLFREIRYTVTRTTGYDALMRLRCSNGLRAVEFFGNFSMRNTTDMELAGIDADKAIGIQLRHDDTLSERQNAYLQLALLYTNAHGQRRIRVHNIALRISNVIQDVFRHAEMDTILNFIAKQADRDVHKKPLRAVRDHFSDLCIAILTNYRKHCAANSSPGQLILPEALKLLPVYTNALLKCDAFRGGSAVAPDIRAATLHALSCMAVSNSIPFFYPRLLCATDARARDVVDDRLPRLVRTSYERLDDTQVYLCENGVYLFVWVGRNTSSELLQSLFGVPTFQAVDTTKTSLSAFDNPISSKMRLFVDILRRQRLSSRFLRMSIVKQQDASEVAFLNMLAEDKGPDTMSYVDYLCHIHRIIQADISTNS</sequence>
<dbReference type="InterPro" id="IPR006900">
    <property type="entry name" value="Sec23/24_helical_dom"/>
</dbReference>
<organism evidence="10 11">
    <name type="scientific">Capsaspora owczarzaki (strain ATCC 30864)</name>
    <dbReference type="NCBI Taxonomy" id="595528"/>
    <lineage>
        <taxon>Eukaryota</taxon>
        <taxon>Filasterea</taxon>
        <taxon>Capsaspora</taxon>
    </lineage>
</organism>
<feature type="compositionally biased region" description="Low complexity" evidence="4">
    <location>
        <begin position="243"/>
        <end position="267"/>
    </location>
</feature>
<feature type="region of interest" description="Disordered" evidence="4">
    <location>
        <begin position="772"/>
        <end position="798"/>
    </location>
</feature>
<evidence type="ECO:0000313" key="10">
    <source>
        <dbReference type="EMBL" id="KJE95061.1"/>
    </source>
</evidence>
<dbReference type="InterPro" id="IPR012990">
    <property type="entry name" value="Beta-sandwich_Sec23_24"/>
</dbReference>
<feature type="compositionally biased region" description="Low complexity" evidence="4">
    <location>
        <begin position="137"/>
        <end position="148"/>
    </location>
</feature>
<dbReference type="InterPro" id="IPR036174">
    <property type="entry name" value="Znf_Sec23_Sec24_sf"/>
</dbReference>
<dbReference type="GO" id="GO:0090110">
    <property type="term" value="P:COPII-coated vesicle cargo loading"/>
    <property type="evidence" value="ECO:0007669"/>
    <property type="project" value="TreeGrafter"/>
</dbReference>
<evidence type="ECO:0000259" key="5">
    <source>
        <dbReference type="Pfam" id="PF00626"/>
    </source>
</evidence>
<dbReference type="InterPro" id="IPR036175">
    <property type="entry name" value="Sec23/24_helical_dom_sf"/>
</dbReference>
<evidence type="ECO:0000259" key="8">
    <source>
        <dbReference type="Pfam" id="PF04815"/>
    </source>
</evidence>
<dbReference type="SUPFAM" id="SSF82919">
    <property type="entry name" value="Zn-finger domain of Sec23/24"/>
    <property type="match status" value="1"/>
</dbReference>
<gene>
    <name evidence="10" type="ORF">CAOG_005557</name>
</gene>
<dbReference type="Pfam" id="PF00626">
    <property type="entry name" value="Gelsolin"/>
    <property type="match status" value="1"/>
</dbReference>
<evidence type="ECO:0000259" key="7">
    <source>
        <dbReference type="Pfam" id="PF04811"/>
    </source>
</evidence>
<dbReference type="InterPro" id="IPR036180">
    <property type="entry name" value="Gelsolin-like_dom_sf"/>
</dbReference>
<feature type="compositionally biased region" description="Low complexity" evidence="4">
    <location>
        <begin position="283"/>
        <end position="311"/>
    </location>
</feature>
<feature type="compositionally biased region" description="Low complexity" evidence="4">
    <location>
        <begin position="357"/>
        <end position="372"/>
    </location>
</feature>
<evidence type="ECO:0000256" key="4">
    <source>
        <dbReference type="SAM" id="MobiDB-lite"/>
    </source>
</evidence>
<feature type="compositionally biased region" description="Polar residues" evidence="4">
    <location>
        <begin position="373"/>
        <end position="384"/>
    </location>
</feature>
<dbReference type="Gene3D" id="3.40.20.10">
    <property type="entry name" value="Severin"/>
    <property type="match status" value="1"/>
</dbReference>
<evidence type="ECO:0000259" key="6">
    <source>
        <dbReference type="Pfam" id="PF04810"/>
    </source>
</evidence>
<evidence type="ECO:0000256" key="3">
    <source>
        <dbReference type="ARBA" id="ARBA00022927"/>
    </source>
</evidence>
<comment type="similarity">
    <text evidence="1">Belongs to the SEC23/SEC24 family. SEC24 subfamily.</text>
</comment>
<dbReference type="GO" id="GO:0000149">
    <property type="term" value="F:SNARE binding"/>
    <property type="evidence" value="ECO:0007669"/>
    <property type="project" value="TreeGrafter"/>
</dbReference>
<feature type="region of interest" description="Disordered" evidence="4">
    <location>
        <begin position="1"/>
        <end position="543"/>
    </location>
</feature>
<dbReference type="OrthoDB" id="49016at2759"/>
<reference evidence="11" key="1">
    <citation type="submission" date="2011-02" db="EMBL/GenBank/DDBJ databases">
        <title>The Genome Sequence of Capsaspora owczarzaki ATCC 30864.</title>
        <authorList>
            <person name="Russ C."/>
            <person name="Cuomo C."/>
            <person name="Burger G."/>
            <person name="Gray M.W."/>
            <person name="Holland P.W.H."/>
            <person name="King N."/>
            <person name="Lang F.B.F."/>
            <person name="Roger A.J."/>
            <person name="Ruiz-Trillo I."/>
            <person name="Young S.K."/>
            <person name="Zeng Q."/>
            <person name="Gargeya S."/>
            <person name="Alvarado L."/>
            <person name="Berlin A."/>
            <person name="Chapman S.B."/>
            <person name="Chen Z."/>
            <person name="Freedman E."/>
            <person name="Gellesch M."/>
            <person name="Goldberg J."/>
            <person name="Griggs A."/>
            <person name="Gujja S."/>
            <person name="Heilman E."/>
            <person name="Heiman D."/>
            <person name="Howarth C."/>
            <person name="Mehta T."/>
            <person name="Neiman D."/>
            <person name="Pearson M."/>
            <person name="Roberts A."/>
            <person name="Saif S."/>
            <person name="Shea T."/>
            <person name="Shenoy N."/>
            <person name="Sisk P."/>
            <person name="Stolte C."/>
            <person name="Sykes S."/>
            <person name="White J."/>
            <person name="Yandava C."/>
            <person name="Haas B."/>
            <person name="Nusbaum C."/>
            <person name="Birren B."/>
        </authorList>
    </citation>
    <scope>NUCLEOTIDE SEQUENCE</scope>
    <source>
        <strain evidence="11">ATCC 30864</strain>
    </source>
</reference>
<dbReference type="GO" id="GO:0030127">
    <property type="term" value="C:COPII vesicle coat"/>
    <property type="evidence" value="ECO:0007669"/>
    <property type="project" value="InterPro"/>
</dbReference>
<dbReference type="Pfam" id="PF04810">
    <property type="entry name" value="zf-Sec23_Sec24"/>
    <property type="match status" value="1"/>
</dbReference>
<dbReference type="InterPro" id="IPR007123">
    <property type="entry name" value="Gelsolin-like_dom"/>
</dbReference>
<dbReference type="InterPro" id="IPR029006">
    <property type="entry name" value="ADF-H/Gelsolin-like_dom_sf"/>
</dbReference>
<feature type="compositionally biased region" description="Low complexity" evidence="4">
    <location>
        <begin position="403"/>
        <end position="429"/>
    </location>
</feature>
<feature type="compositionally biased region" description="Low complexity" evidence="4">
    <location>
        <begin position="7"/>
        <end position="22"/>
    </location>
</feature>
<dbReference type="InterPro" id="IPR006896">
    <property type="entry name" value="Sec23/24_trunk_dom"/>
</dbReference>
<dbReference type="Pfam" id="PF04811">
    <property type="entry name" value="Sec23_trunk"/>
    <property type="match status" value="1"/>
</dbReference>
<dbReference type="GO" id="GO:0008270">
    <property type="term" value="F:zinc ion binding"/>
    <property type="evidence" value="ECO:0007669"/>
    <property type="project" value="InterPro"/>
</dbReference>
<feature type="compositionally biased region" description="Low complexity" evidence="4">
    <location>
        <begin position="36"/>
        <end position="49"/>
    </location>
</feature>
<proteinExistence type="inferred from homology"/>
<feature type="domain" description="Zinc finger Sec23/Sec24-type" evidence="6">
    <location>
        <begin position="657"/>
        <end position="695"/>
    </location>
</feature>
<dbReference type="Pfam" id="PF04815">
    <property type="entry name" value="Sec23_helical"/>
    <property type="match status" value="1"/>
</dbReference>
<dbReference type="InterPro" id="IPR006895">
    <property type="entry name" value="Znf_Sec23_Sec24"/>
</dbReference>
<feature type="compositionally biased region" description="Polar residues" evidence="4">
    <location>
        <begin position="268"/>
        <end position="279"/>
    </location>
</feature>
<feature type="domain" description="Sec23/Sec24 beta-sandwich" evidence="9">
    <location>
        <begin position="1008"/>
        <end position="1091"/>
    </location>
</feature>
<feature type="compositionally biased region" description="Low complexity" evidence="4">
    <location>
        <begin position="450"/>
        <end position="531"/>
    </location>
</feature>
<evidence type="ECO:0000259" key="9">
    <source>
        <dbReference type="Pfam" id="PF08033"/>
    </source>
</evidence>
<feature type="compositionally biased region" description="Pro residues" evidence="4">
    <location>
        <begin position="312"/>
        <end position="322"/>
    </location>
</feature>
<dbReference type="FunCoup" id="A0A0D2UIU6">
    <property type="interactions" value="558"/>
</dbReference>
<feature type="compositionally biased region" description="Pro residues" evidence="4">
    <location>
        <begin position="125"/>
        <end position="136"/>
    </location>
</feature>
<dbReference type="Pfam" id="PF08033">
    <property type="entry name" value="Sec23_BS"/>
    <property type="match status" value="1"/>
</dbReference>
<dbReference type="GO" id="GO:0070971">
    <property type="term" value="C:endoplasmic reticulum exit site"/>
    <property type="evidence" value="ECO:0007669"/>
    <property type="project" value="TreeGrafter"/>
</dbReference>
<dbReference type="Gene3D" id="2.60.40.1670">
    <property type="entry name" value="beta-sandwich domain of Sec23/24"/>
    <property type="match status" value="1"/>
</dbReference>
<dbReference type="Gene3D" id="1.20.120.730">
    <property type="entry name" value="Sec23/Sec24 helical domain"/>
    <property type="match status" value="1"/>
</dbReference>
<dbReference type="SUPFAM" id="SSF81811">
    <property type="entry name" value="Helical domain of Sec23/24"/>
    <property type="match status" value="1"/>
</dbReference>
<keyword evidence="2" id="KW-0813">Transport</keyword>
<dbReference type="InterPro" id="IPR050550">
    <property type="entry name" value="SEC23_SEC24_subfamily"/>
</dbReference>
<dbReference type="PANTHER" id="PTHR13803:SF4">
    <property type="entry name" value="SECRETORY 24CD, ISOFORM C"/>
    <property type="match status" value="1"/>
</dbReference>
<feature type="compositionally biased region" description="Low complexity" evidence="4">
    <location>
        <begin position="176"/>
        <end position="215"/>
    </location>
</feature>
<dbReference type="Gene3D" id="2.30.30.380">
    <property type="entry name" value="Zn-finger domain of Sec23/24"/>
    <property type="match status" value="1"/>
</dbReference>
<dbReference type="Proteomes" id="UP000008743">
    <property type="component" value="Unassembled WGS sequence"/>
</dbReference>
<name>A0A0D2UIU6_CAPO3</name>
<dbReference type="PhylomeDB" id="A0A0D2UIU6"/>
<feature type="domain" description="Sec23/Sec24 trunk" evidence="7">
    <location>
        <begin position="732"/>
        <end position="1000"/>
    </location>
</feature>
<evidence type="ECO:0000256" key="2">
    <source>
        <dbReference type="ARBA" id="ARBA00022448"/>
    </source>
</evidence>
<evidence type="ECO:0000313" key="11">
    <source>
        <dbReference type="Proteomes" id="UP000008743"/>
    </source>
</evidence>
<keyword evidence="3" id="KW-0653">Protein transport</keyword>
<feature type="domain" description="Sec23/Sec24 helical" evidence="8">
    <location>
        <begin position="1104"/>
        <end position="1204"/>
    </location>
</feature>
<dbReference type="STRING" id="595528.A0A0D2UIU6"/>
<dbReference type="EMBL" id="KE346368">
    <property type="protein sequence ID" value="KJE95061.1"/>
    <property type="molecule type" value="Genomic_DNA"/>
</dbReference>
<dbReference type="Gene3D" id="3.40.50.410">
    <property type="entry name" value="von Willebrand factor, type A domain"/>
    <property type="match status" value="1"/>
</dbReference>
<protein>
    <submittedName>
        <fullName evidence="10">Protein transporter Sec24-like CEF</fullName>
    </submittedName>
</protein>
<dbReference type="SUPFAM" id="SSF81995">
    <property type="entry name" value="beta-sandwich domain of Sec23/24"/>
    <property type="match status" value="1"/>
</dbReference>
<evidence type="ECO:0000256" key="1">
    <source>
        <dbReference type="ARBA" id="ARBA00008334"/>
    </source>
</evidence>
<keyword evidence="11" id="KW-1185">Reference proteome</keyword>
<dbReference type="InParanoid" id="A0A0D2UIU6"/>